<dbReference type="Proteomes" id="UP001431429">
    <property type="component" value="Unassembled WGS sequence"/>
</dbReference>
<dbReference type="InterPro" id="IPR029069">
    <property type="entry name" value="HotDog_dom_sf"/>
</dbReference>
<comment type="caution">
    <text evidence="1">The sequence shown here is derived from an EMBL/GenBank/DDBJ whole genome shotgun (WGS) entry which is preliminary data.</text>
</comment>
<dbReference type="EMBL" id="JAMQAW010000078">
    <property type="protein sequence ID" value="MCM2393542.1"/>
    <property type="molecule type" value="Genomic_DNA"/>
</dbReference>
<accession>A0ABT0UYN5</accession>
<organism evidence="1 2">
    <name type="scientific">Streptomyces albipurpureus</name>
    <dbReference type="NCBI Taxonomy" id="2897419"/>
    <lineage>
        <taxon>Bacteria</taxon>
        <taxon>Bacillati</taxon>
        <taxon>Actinomycetota</taxon>
        <taxon>Actinomycetes</taxon>
        <taxon>Kitasatosporales</taxon>
        <taxon>Streptomycetaceae</taxon>
        <taxon>Streptomyces</taxon>
    </lineage>
</organism>
<evidence type="ECO:0000313" key="1">
    <source>
        <dbReference type="EMBL" id="MCM2393542.1"/>
    </source>
</evidence>
<reference evidence="1" key="1">
    <citation type="submission" date="2022-06" db="EMBL/GenBank/DDBJ databases">
        <title>Genome public.</title>
        <authorList>
            <person name="Sun Q."/>
        </authorList>
    </citation>
    <scope>NUCLEOTIDE SEQUENCE</scope>
    <source>
        <strain evidence="1">CWNU-1</strain>
    </source>
</reference>
<dbReference type="Gene3D" id="3.10.129.10">
    <property type="entry name" value="Hotdog Thioesterase"/>
    <property type="match status" value="1"/>
</dbReference>
<protein>
    <submittedName>
        <fullName evidence="1">Acyl-CoA thioesterase</fullName>
    </submittedName>
</protein>
<evidence type="ECO:0000313" key="2">
    <source>
        <dbReference type="Proteomes" id="UP001431429"/>
    </source>
</evidence>
<dbReference type="Pfam" id="PF13279">
    <property type="entry name" value="4HBT_2"/>
    <property type="match status" value="1"/>
</dbReference>
<proteinExistence type="predicted"/>
<sequence>MSELVVDLDIRVSDLGPSGHVNNVAYLRLLDEARSLLFGADLPGAKRHQGGILEMLGDRARMVIGQHLVEYRREVWHPVRSLQVRMWIPELGRSSLALAAAIHEDGHEAPAVVAESSAVLVACDTGRPWPMDEESRAIFSRYPGPRPAFRDRVGAPRPAA</sequence>
<dbReference type="RefSeq" id="WP_250923839.1">
    <property type="nucleotide sequence ID" value="NZ_JAMQAW010000078.1"/>
</dbReference>
<name>A0ABT0UYN5_9ACTN</name>
<dbReference type="SUPFAM" id="SSF54637">
    <property type="entry name" value="Thioesterase/thiol ester dehydrase-isomerase"/>
    <property type="match status" value="1"/>
</dbReference>
<dbReference type="CDD" id="cd00586">
    <property type="entry name" value="4HBT"/>
    <property type="match status" value="1"/>
</dbReference>
<keyword evidence="2" id="KW-1185">Reference proteome</keyword>
<gene>
    <name evidence="1" type="ORF">NBG84_35600</name>
</gene>